<evidence type="ECO:0000313" key="2">
    <source>
        <dbReference type="EMBL" id="NJX15808.1"/>
    </source>
</evidence>
<feature type="chain" id="PRO_5047544106" description="Tetratricopeptide repeat protein" evidence="1">
    <location>
        <begin position="22"/>
        <end position="314"/>
    </location>
</feature>
<dbReference type="EMBL" id="JAAVJS010000012">
    <property type="protein sequence ID" value="NJX15808.1"/>
    <property type="molecule type" value="Genomic_DNA"/>
</dbReference>
<evidence type="ECO:0000313" key="3">
    <source>
        <dbReference type="Proteomes" id="UP000760545"/>
    </source>
</evidence>
<sequence>MKEMKKIISSFILIASLTLAAQNNVNYDGIFLGTYIPNQIESIPTYAKRMLSNKLNQIITKNGIAQGGFDTRFIITPNITVISKDVLPTAPPKIALNLEVTLYVGDGIEGSLFTSESIMVKGVGTNENKAYMAAINQIKPKNQALQDLVTRSKERIIEYFNNNCNLVIKQADALASQNNYEGALALLSSVPEVSTCFNKIKTKLATYYDKAIEFDCKVKLSEASGIWAANQDINAANEAAALLATVEPTAPCFNQVKSLFSKISNRVKELSDRNWNYALKILDVEKSRIQAARDVGVAYGNNQQPNTYNIRGWY</sequence>
<evidence type="ECO:0000256" key="1">
    <source>
        <dbReference type="SAM" id="SignalP"/>
    </source>
</evidence>
<evidence type="ECO:0008006" key="4">
    <source>
        <dbReference type="Google" id="ProtNLM"/>
    </source>
</evidence>
<accession>A0ABX1DGN1</accession>
<reference evidence="2 3" key="1">
    <citation type="submission" date="2020-03" db="EMBL/GenBank/DDBJ databases">
        <title>Tamlana sp. nov, isolated from XXX.</title>
        <authorList>
            <person name="Cao W.R."/>
        </authorList>
    </citation>
    <scope>NUCLEOTIDE SEQUENCE [LARGE SCALE GENOMIC DNA]</scope>
    <source>
        <strain evidence="2 3">HST1-43</strain>
    </source>
</reference>
<feature type="signal peptide" evidence="1">
    <location>
        <begin position="1"/>
        <end position="21"/>
    </location>
</feature>
<keyword evidence="3" id="KW-1185">Reference proteome</keyword>
<proteinExistence type="predicted"/>
<keyword evidence="1" id="KW-0732">Signal</keyword>
<dbReference type="Proteomes" id="UP000760545">
    <property type="component" value="Unassembled WGS sequence"/>
</dbReference>
<gene>
    <name evidence="2" type="ORF">HC176_09930</name>
</gene>
<organism evidence="2 3">
    <name type="scientific">Tamlana crocina</name>
    <dbReference type="NCBI Taxonomy" id="393006"/>
    <lineage>
        <taxon>Bacteria</taxon>
        <taxon>Pseudomonadati</taxon>
        <taxon>Bacteroidota</taxon>
        <taxon>Flavobacteriia</taxon>
        <taxon>Flavobacteriales</taxon>
        <taxon>Flavobacteriaceae</taxon>
        <taxon>Tamlana</taxon>
    </lineage>
</organism>
<protein>
    <recommendedName>
        <fullName evidence="4">Tetratricopeptide repeat protein</fullName>
    </recommendedName>
</protein>
<name>A0ABX1DGN1_9FLAO</name>
<comment type="caution">
    <text evidence="2">The sequence shown here is derived from an EMBL/GenBank/DDBJ whole genome shotgun (WGS) entry which is preliminary data.</text>
</comment>